<evidence type="ECO:0000259" key="1">
    <source>
        <dbReference type="Pfam" id="PF05598"/>
    </source>
</evidence>
<comment type="caution">
    <text evidence="2">The sequence shown here is derived from an EMBL/GenBank/DDBJ whole genome shotgun (WGS) entry which is preliminary data.</text>
</comment>
<organism evidence="2 3">
    <name type="scientific">Colwellia psychrerythraea</name>
    <name type="common">Vibrio psychroerythus</name>
    <dbReference type="NCBI Taxonomy" id="28229"/>
    <lineage>
        <taxon>Bacteria</taxon>
        <taxon>Pseudomonadati</taxon>
        <taxon>Pseudomonadota</taxon>
        <taxon>Gammaproteobacteria</taxon>
        <taxon>Alteromonadales</taxon>
        <taxon>Colwelliaceae</taxon>
        <taxon>Colwellia</taxon>
    </lineage>
</organism>
<dbReference type="Proteomes" id="UP000029868">
    <property type="component" value="Unassembled WGS sequence"/>
</dbReference>
<gene>
    <name evidence="2" type="ORF">GAB14E_1755</name>
</gene>
<dbReference type="PATRIC" id="fig|28229.3.peg.1354"/>
<protein>
    <recommendedName>
        <fullName evidence="1">Transposase InsH N-terminal domain-containing protein</fullName>
    </recommendedName>
</protein>
<accession>A0A099KZ35</accession>
<dbReference type="PANTHER" id="PTHR33408">
    <property type="entry name" value="TRANSPOSASE"/>
    <property type="match status" value="1"/>
</dbReference>
<evidence type="ECO:0000313" key="3">
    <source>
        <dbReference type="Proteomes" id="UP000029868"/>
    </source>
</evidence>
<evidence type="ECO:0000313" key="2">
    <source>
        <dbReference type="EMBL" id="KGJ96004.1"/>
    </source>
</evidence>
<dbReference type="EMBL" id="JQEC01000013">
    <property type="protein sequence ID" value="KGJ96004.1"/>
    <property type="molecule type" value="Genomic_DNA"/>
</dbReference>
<dbReference type="PANTHER" id="PTHR33408:SF2">
    <property type="entry name" value="TRANSPOSASE DDE DOMAIN-CONTAINING PROTEIN"/>
    <property type="match status" value="1"/>
</dbReference>
<proteinExistence type="predicted"/>
<dbReference type="AlphaFoldDB" id="A0A099KZ35"/>
<feature type="domain" description="Transposase InsH N-terminal" evidence="1">
    <location>
        <begin position="20"/>
        <end position="84"/>
    </location>
</feature>
<dbReference type="OrthoDB" id="9182628at2"/>
<name>A0A099KZ35_COLPS</name>
<sequence length="85" mass="9748">MSRHIKGLTGSQATLFPEILDDFVSKENPVRVIGVFVDELDLEFLGFKGVKAKNKARPGYHPTTLFKIYIYGYLNRIQSTRCLER</sequence>
<dbReference type="Pfam" id="PF05598">
    <property type="entry name" value="DUF772"/>
    <property type="match status" value="1"/>
</dbReference>
<dbReference type="InterPro" id="IPR008490">
    <property type="entry name" value="Transposase_InsH_N"/>
</dbReference>
<reference evidence="2 3" key="1">
    <citation type="submission" date="2014-08" db="EMBL/GenBank/DDBJ databases">
        <title>Genomic and Phenotypic Diversity of Colwellia psychrerythraea strains from Disparate Marine Basins.</title>
        <authorList>
            <person name="Techtmann S.M."/>
            <person name="Stelling S.C."/>
            <person name="Utturkar S.M."/>
            <person name="Alshibli N."/>
            <person name="Harris A."/>
            <person name="Brown S.D."/>
            <person name="Hazen T.C."/>
        </authorList>
    </citation>
    <scope>NUCLEOTIDE SEQUENCE [LARGE SCALE GENOMIC DNA]</scope>
    <source>
        <strain evidence="2 3">GAB14E</strain>
    </source>
</reference>